<keyword evidence="9" id="KW-1185">Reference proteome</keyword>
<evidence type="ECO:0000256" key="7">
    <source>
        <dbReference type="PROSITE-ProRule" id="PRU01016"/>
    </source>
</evidence>
<dbReference type="Gene3D" id="3.40.50.150">
    <property type="entry name" value="Vaccinia Virus protein VP39"/>
    <property type="match status" value="1"/>
</dbReference>
<dbReference type="SUPFAM" id="SSF53335">
    <property type="entry name" value="S-adenosyl-L-methionine-dependent methyltransferases"/>
    <property type="match status" value="1"/>
</dbReference>
<keyword evidence="3 7" id="KW-0808">Transferase</keyword>
<protein>
    <recommendedName>
        <fullName evidence="1">DNA (cytosine-5-)-methyltransferase</fullName>
        <ecNumber evidence="1">2.1.1.37</ecNumber>
    </recommendedName>
</protein>
<dbReference type="GO" id="GO:0008168">
    <property type="term" value="F:methyltransferase activity"/>
    <property type="evidence" value="ECO:0007669"/>
    <property type="project" value="UniProtKB-KW"/>
</dbReference>
<evidence type="ECO:0000256" key="3">
    <source>
        <dbReference type="ARBA" id="ARBA00022679"/>
    </source>
</evidence>
<evidence type="ECO:0000313" key="9">
    <source>
        <dbReference type="Proteomes" id="UP001058267"/>
    </source>
</evidence>
<dbReference type="EMBL" id="CP102252">
    <property type="protein sequence ID" value="UWN66756.1"/>
    <property type="molecule type" value="Genomic_DNA"/>
</dbReference>
<proteinExistence type="inferred from homology"/>
<dbReference type="PANTHER" id="PTHR10629:SF52">
    <property type="entry name" value="DNA (CYTOSINE-5)-METHYLTRANSFERASE 1"/>
    <property type="match status" value="1"/>
</dbReference>
<dbReference type="EC" id="2.1.1.37" evidence="1"/>
<evidence type="ECO:0000256" key="6">
    <source>
        <dbReference type="ARBA" id="ARBA00047422"/>
    </source>
</evidence>
<dbReference type="Gene3D" id="3.90.120.10">
    <property type="entry name" value="DNA Methylase, subunit A, domain 2"/>
    <property type="match status" value="1"/>
</dbReference>
<dbReference type="InterPro" id="IPR001525">
    <property type="entry name" value="C5_MeTfrase"/>
</dbReference>
<evidence type="ECO:0000256" key="2">
    <source>
        <dbReference type="ARBA" id="ARBA00022603"/>
    </source>
</evidence>
<keyword evidence="5" id="KW-0680">Restriction system</keyword>
<dbReference type="Proteomes" id="UP001058267">
    <property type="component" value="Chromosome"/>
</dbReference>
<dbReference type="PROSITE" id="PS51679">
    <property type="entry name" value="SAM_MT_C5"/>
    <property type="match status" value="1"/>
</dbReference>
<name>A0ABY5VCV6_9BACT</name>
<evidence type="ECO:0000256" key="5">
    <source>
        <dbReference type="ARBA" id="ARBA00022747"/>
    </source>
</evidence>
<reference evidence="8" key="1">
    <citation type="journal article" date="2022" name="Cell">
        <title>Design, construction, and in vivo augmentation of a complex gut microbiome.</title>
        <authorList>
            <person name="Cheng A.G."/>
            <person name="Ho P.Y."/>
            <person name="Aranda-Diaz A."/>
            <person name="Jain S."/>
            <person name="Yu F.B."/>
            <person name="Meng X."/>
            <person name="Wang M."/>
            <person name="Iakiviak M."/>
            <person name="Nagashima K."/>
            <person name="Zhao A."/>
            <person name="Murugkar P."/>
            <person name="Patil A."/>
            <person name="Atabakhsh K."/>
            <person name="Weakley A."/>
            <person name="Yan J."/>
            <person name="Brumbaugh A.R."/>
            <person name="Higginbottom S."/>
            <person name="Dimas A."/>
            <person name="Shiver A.L."/>
            <person name="Deutschbauer A."/>
            <person name="Neff N."/>
            <person name="Sonnenburg J.L."/>
            <person name="Huang K.C."/>
            <person name="Fischbach M.A."/>
        </authorList>
    </citation>
    <scope>NUCLEOTIDE SEQUENCE</scope>
    <source>
        <strain evidence="8">JC50</strain>
    </source>
</reference>
<organism evidence="8 9">
    <name type="scientific">Alistipes senegalensis JC50</name>
    <dbReference type="NCBI Taxonomy" id="1033732"/>
    <lineage>
        <taxon>Bacteria</taxon>
        <taxon>Pseudomonadati</taxon>
        <taxon>Bacteroidota</taxon>
        <taxon>Bacteroidia</taxon>
        <taxon>Bacteroidales</taxon>
        <taxon>Rikenellaceae</taxon>
        <taxon>Alistipes</taxon>
    </lineage>
</organism>
<dbReference type="InterPro" id="IPR029063">
    <property type="entry name" value="SAM-dependent_MTases_sf"/>
</dbReference>
<evidence type="ECO:0000313" key="8">
    <source>
        <dbReference type="EMBL" id="UWN66756.1"/>
    </source>
</evidence>
<sequence>MMAIKLLYIDLFCGAGGTSTGVERARIDGSKCAKVIACVNHDANAILSHAANHPHTRHFTEDIRTLDLGPMKVHVARERMKHPDAKLVLWASLECTNHSRAKGGMSRDADSRTLADHLFRYIEELRPDYIQIENVVEFMEWGPLIVKESVGPDGAAFCPLDIKHDRKRRTTTVAPVWVPDPEHKGILYRRWVEEVCAHGYRFEHRVLNAADFGAYTSRVRYFGQFARPDLPMAWPRQTHARNPEQTRDLFTEPLAPWRPVRECLDFEDRGESIFDRRRQLVGATLDRIHAGLVKFVAGGKDAFLVKYNSRNQSGKYIAPGLDAPCPTVATQNRLGVVRVDFLSKQFSGQPAGKNIPIDGPAGTVTTIDHHAFVSAYYGNGYNSPVERPAPTLTTKDRFQLVQPFITNYYSGGGQLSGVDEPTGALLTNPKQRIVNAHYLLNPQYRSAGGSVDAPCFTLIARMDKRPPYLVSIEQGVPAWTIKPDDIPEMVRVKEFCILYGIVDVTMRMLRIPEMKRIQGFGDDYVLIGSQEEQKKFLGNAVVTQVATAWSKATATALDEIKSPENNTKNPTMKITIENTDKIVTLNGVPARIWEGETDSGIRVHCFITRIAVRRNETRIEEFERELQETASPSPEIAAYPSRLII</sequence>
<keyword evidence="4 7" id="KW-0949">S-adenosyl-L-methionine</keyword>
<dbReference type="Pfam" id="PF00145">
    <property type="entry name" value="DNA_methylase"/>
    <property type="match status" value="2"/>
</dbReference>
<feature type="active site" evidence="7">
    <location>
        <position position="95"/>
    </location>
</feature>
<dbReference type="InterPro" id="IPR050390">
    <property type="entry name" value="C5-Methyltransferase"/>
</dbReference>
<keyword evidence="2 7" id="KW-0489">Methyltransferase</keyword>
<accession>A0ABY5VCV6</accession>
<comment type="similarity">
    <text evidence="7">Belongs to the class I-like SAM-binding methyltransferase superfamily. C5-methyltransferase family.</text>
</comment>
<evidence type="ECO:0000256" key="4">
    <source>
        <dbReference type="ARBA" id="ARBA00022691"/>
    </source>
</evidence>
<gene>
    <name evidence="8" type="ORF">NQ519_04830</name>
</gene>
<dbReference type="PANTHER" id="PTHR10629">
    <property type="entry name" value="CYTOSINE-SPECIFIC METHYLTRANSFERASE"/>
    <property type="match status" value="1"/>
</dbReference>
<dbReference type="GO" id="GO:0032259">
    <property type="term" value="P:methylation"/>
    <property type="evidence" value="ECO:0007669"/>
    <property type="project" value="UniProtKB-KW"/>
</dbReference>
<comment type="catalytic activity">
    <reaction evidence="6">
        <text>a 2'-deoxycytidine in DNA + S-adenosyl-L-methionine = a 5-methyl-2'-deoxycytidine in DNA + S-adenosyl-L-homocysteine + H(+)</text>
        <dbReference type="Rhea" id="RHEA:13681"/>
        <dbReference type="Rhea" id="RHEA-COMP:11369"/>
        <dbReference type="Rhea" id="RHEA-COMP:11370"/>
        <dbReference type="ChEBI" id="CHEBI:15378"/>
        <dbReference type="ChEBI" id="CHEBI:57856"/>
        <dbReference type="ChEBI" id="CHEBI:59789"/>
        <dbReference type="ChEBI" id="CHEBI:85452"/>
        <dbReference type="ChEBI" id="CHEBI:85454"/>
        <dbReference type="EC" id="2.1.1.37"/>
    </reaction>
</comment>
<evidence type="ECO:0000256" key="1">
    <source>
        <dbReference type="ARBA" id="ARBA00011975"/>
    </source>
</evidence>